<protein>
    <submittedName>
        <fullName evidence="3">Uncharacterized protein</fullName>
    </submittedName>
</protein>
<evidence type="ECO:0000313" key="3">
    <source>
        <dbReference type="EMBL" id="KIW59889.1"/>
    </source>
</evidence>
<organism evidence="3 4">
    <name type="scientific">Exophiala xenobiotica</name>
    <dbReference type="NCBI Taxonomy" id="348802"/>
    <lineage>
        <taxon>Eukaryota</taxon>
        <taxon>Fungi</taxon>
        <taxon>Dikarya</taxon>
        <taxon>Ascomycota</taxon>
        <taxon>Pezizomycotina</taxon>
        <taxon>Eurotiomycetes</taxon>
        <taxon>Chaetothyriomycetidae</taxon>
        <taxon>Chaetothyriales</taxon>
        <taxon>Herpotrichiellaceae</taxon>
        <taxon>Exophiala</taxon>
    </lineage>
</organism>
<feature type="coiled-coil region" evidence="1">
    <location>
        <begin position="218"/>
        <end position="298"/>
    </location>
</feature>
<evidence type="ECO:0000256" key="1">
    <source>
        <dbReference type="SAM" id="Coils"/>
    </source>
</evidence>
<dbReference type="AlphaFoldDB" id="A0A0D2FIB0"/>
<name>A0A0D2FIB0_9EURO</name>
<reference evidence="3 4" key="1">
    <citation type="submission" date="2015-01" db="EMBL/GenBank/DDBJ databases">
        <title>The Genome Sequence of Exophiala xenobiotica CBS118157.</title>
        <authorList>
            <consortium name="The Broad Institute Genomics Platform"/>
            <person name="Cuomo C."/>
            <person name="de Hoog S."/>
            <person name="Gorbushina A."/>
            <person name="Stielow B."/>
            <person name="Teixiera M."/>
            <person name="Abouelleil A."/>
            <person name="Chapman S.B."/>
            <person name="Priest M."/>
            <person name="Young S.K."/>
            <person name="Wortman J."/>
            <person name="Nusbaum C."/>
            <person name="Birren B."/>
        </authorList>
    </citation>
    <scope>NUCLEOTIDE SEQUENCE [LARGE SCALE GENOMIC DNA]</scope>
    <source>
        <strain evidence="3 4">CBS 118157</strain>
    </source>
</reference>
<evidence type="ECO:0000313" key="4">
    <source>
        <dbReference type="Proteomes" id="UP000054342"/>
    </source>
</evidence>
<dbReference type="Proteomes" id="UP000054342">
    <property type="component" value="Unassembled WGS sequence"/>
</dbReference>
<feature type="compositionally biased region" description="Basic and acidic residues" evidence="2">
    <location>
        <begin position="139"/>
        <end position="148"/>
    </location>
</feature>
<feature type="compositionally biased region" description="Basic and acidic residues" evidence="2">
    <location>
        <begin position="166"/>
        <end position="176"/>
    </location>
</feature>
<dbReference type="EMBL" id="KN847317">
    <property type="protein sequence ID" value="KIW59889.1"/>
    <property type="molecule type" value="Genomic_DNA"/>
</dbReference>
<gene>
    <name evidence="3" type="ORF">PV05_00151</name>
</gene>
<keyword evidence="4" id="KW-1185">Reference proteome</keyword>
<dbReference type="OrthoDB" id="10486018at2759"/>
<evidence type="ECO:0000256" key="2">
    <source>
        <dbReference type="SAM" id="MobiDB-lite"/>
    </source>
</evidence>
<accession>A0A0D2FIB0</accession>
<keyword evidence="1" id="KW-0175">Coiled coil</keyword>
<proteinExistence type="predicted"/>
<feature type="compositionally biased region" description="Polar residues" evidence="2">
    <location>
        <begin position="149"/>
        <end position="158"/>
    </location>
</feature>
<dbReference type="RefSeq" id="XP_013320473.1">
    <property type="nucleotide sequence ID" value="XM_013465019.1"/>
</dbReference>
<feature type="region of interest" description="Disordered" evidence="2">
    <location>
        <begin position="139"/>
        <end position="190"/>
    </location>
</feature>
<dbReference type="GeneID" id="25322059"/>
<sequence>MVHETKYQRGLRKRFEAARNQVRSGGIAAALTVCRELLADGQIQPILLAEVNMCLAVHTDPKEHAAEKIKWINEAKEVSEELWAGRLVGHDANYLGWLRNHIQAAEEAVKKQLEEVGVAIQEDKDKDVAKDAEDRIARGRLDAKDQHTLSRQQQQGQLVVSPPQADKGKGKEKEDIPMTTEQGHQHHHQTLPPFNLEHALRRENHEAMSERDTLRWELGKQKEIIDKAVKELDQLKAEKAMMLAERAQEQSKTQKAMEDLSKALKHTVAERGELRQQLDEQKRLVEGMVKERDELRLDVGMLGEERRSYEHEQLHERRAQAAIIKSQQQGINQRDQMIQNQQQAILQMQGTPEYDQQQMIAMIEYQQQVIAEQEMMMMEQDERLRMTVDHLRQTIEVRNQMINRQKSTILELRERRSAALIESQQQTIDQLTQQLDGLAREQLDALIAAVPVEQLPGILGRLVARLPQREHSQRGMESNLPPSQT</sequence>
<dbReference type="HOGENOM" id="CLU_562621_0_0_1"/>